<proteinExistence type="predicted"/>
<protein>
    <submittedName>
        <fullName evidence="4">1,3-beta-galactosyl-N-acetylhexosamine phosphorylase</fullName>
    </submittedName>
</protein>
<dbReference type="EMBL" id="BJYE01000001">
    <property type="protein sequence ID" value="GEN55624.1"/>
    <property type="molecule type" value="Genomic_DNA"/>
</dbReference>
<comment type="caution">
    <text evidence="4">The sequence shown here is derived from an EMBL/GenBank/DDBJ whole genome shotgun (WGS) entry which is preliminary data.</text>
</comment>
<dbReference type="InterPro" id="IPR035363">
    <property type="entry name" value="LBP_M"/>
</dbReference>
<dbReference type="Gene3D" id="2.60.40.10">
    <property type="entry name" value="Immunoglobulins"/>
    <property type="match status" value="1"/>
</dbReference>
<dbReference type="GO" id="GO:0004645">
    <property type="term" value="F:1,4-alpha-oligoglucan phosphorylase activity"/>
    <property type="evidence" value="ECO:0007669"/>
    <property type="project" value="InterPro"/>
</dbReference>
<gene>
    <name evidence="4" type="ORF">HAL01_00880</name>
</gene>
<dbReference type="Proteomes" id="UP000321400">
    <property type="component" value="Unassembled WGS sequence"/>
</dbReference>
<evidence type="ECO:0000313" key="5">
    <source>
        <dbReference type="Proteomes" id="UP000321400"/>
    </source>
</evidence>
<evidence type="ECO:0000259" key="2">
    <source>
        <dbReference type="Pfam" id="PF17385"/>
    </source>
</evidence>
<dbReference type="InterPro" id="IPR013783">
    <property type="entry name" value="Ig-like_fold"/>
</dbReference>
<dbReference type="InterPro" id="IPR013780">
    <property type="entry name" value="Glyco_hydro_b"/>
</dbReference>
<dbReference type="AlphaFoldDB" id="A0A511WWX4"/>
<dbReference type="Pfam" id="PF09508">
    <property type="entry name" value="Lact_bio_phlase"/>
    <property type="match status" value="1"/>
</dbReference>
<dbReference type="Pfam" id="PF17386">
    <property type="entry name" value="LBP_C"/>
    <property type="match status" value="1"/>
</dbReference>
<evidence type="ECO:0000313" key="4">
    <source>
        <dbReference type="EMBL" id="GEN55624.1"/>
    </source>
</evidence>
<dbReference type="InterPro" id="IPR029062">
    <property type="entry name" value="Class_I_gatase-like"/>
</dbReference>
<dbReference type="Pfam" id="PF17385">
    <property type="entry name" value="LBP_M"/>
    <property type="match status" value="1"/>
</dbReference>
<dbReference type="InterPro" id="IPR012711">
    <property type="entry name" value="Lacto-N-biose_phosphorylase"/>
</dbReference>
<sequence>MKKGRVTLPAQEGMDEEIKQIVKRWGADAVRDSDGTKIPDVIKQAADKVYSKYFFTRGDQEFAKANLDELQHMFIMSEPVTATEEEIKIPILKGYFKEQLKPDTDHDPKKWWQVIDRTTGEVVSCDKWEYLEQTEEVLVKSAKLWHRYTVNVLVYQLWDPVHMYNHITNDWTTEHQMPYDPRYPKTRAYILERLRTWLDEHPDTDVVRITTFFYNFTLVFNDVREEKYVDWFGYGATVSPRALEAFEKEKGYALTAEDFVDEGYYNSPFRMPKRAFLDWIDFQSKFVSELAKECVDIIHSYGKEAMMFLGDHWAGTEPYGKYFKNIGLDAVVGSVGDGTTLRMIADIPHVGYHEGRFLPYFFPDTFNEHNNPVIEANQNWLQSRRAILRKPIQRMGYGGYLSLALDFPDFVDRVEEITDEFREMHDHVKNTAPYVAPFKVAILNSWGGQRKWMSHHVHHAIWYKQCYSYYGILEALSGLPFEVEFISFEDIKADGISDDIGVIINAGEARTSWVGDDYWKDPEVVEKIRAFVQCGGGFIGVGEPTSHEHQGAFFQLSDVLGVQKEIGFSLSKDKYNDHQIENHFILEDQVAAINYGESTRYVYQASEAATVLDIEADDIKLATHTFGDGRAAYLAGLPYSPENARLLKRILYWTASKENVFHEWHTTNIYTECAAYPEAGTFVIINNAYEEQVTQVTKPDGTVLDVTLAPMGYQWFEI</sequence>
<dbReference type="STRING" id="442899.SAMN05720591_101182"/>
<name>A0A511WWX4_9BACI</name>
<feature type="domain" description="Lacto-N-biose phosphorylase-like N-terminal TIM barrel" evidence="1">
    <location>
        <begin position="4"/>
        <end position="435"/>
    </location>
</feature>
<reference evidence="4 5" key="1">
    <citation type="submission" date="2019-07" db="EMBL/GenBank/DDBJ databases">
        <title>Whole genome shotgun sequence of Halolactibacillus alkaliphilus NBRC 103919.</title>
        <authorList>
            <person name="Hosoyama A."/>
            <person name="Uohara A."/>
            <person name="Ohji S."/>
            <person name="Ichikawa N."/>
        </authorList>
    </citation>
    <scope>NUCLEOTIDE SEQUENCE [LARGE SCALE GENOMIC DNA]</scope>
    <source>
        <strain evidence="4 5">NBRC 103919</strain>
    </source>
</reference>
<dbReference type="InterPro" id="IPR035356">
    <property type="entry name" value="LBP_C"/>
</dbReference>
<dbReference type="Gene3D" id="2.60.40.1180">
    <property type="entry name" value="Golgi alpha-mannosidase II"/>
    <property type="match status" value="1"/>
</dbReference>
<dbReference type="NCBIfam" id="TIGR02336">
    <property type="entry name" value="1,3-beta-galactosyl-N-acetylhexosamine phosphorylase"/>
    <property type="match status" value="1"/>
</dbReference>
<dbReference type="RefSeq" id="WP_229675465.1">
    <property type="nucleotide sequence ID" value="NZ_BMLL01000001.1"/>
</dbReference>
<keyword evidence="5" id="KW-1185">Reference proteome</keyword>
<feature type="domain" description="Lacto-N-biose phosphorylase C-terminal" evidence="3">
    <location>
        <begin position="664"/>
        <end position="716"/>
    </location>
</feature>
<dbReference type="SUPFAM" id="SSF52317">
    <property type="entry name" value="Class I glutamine amidotransferase-like"/>
    <property type="match status" value="1"/>
</dbReference>
<feature type="domain" description="Lacto-N-biose phosphorylase central" evidence="2">
    <location>
        <begin position="439"/>
        <end position="658"/>
    </location>
</feature>
<organism evidence="4 5">
    <name type="scientific">Halolactibacillus alkaliphilus</name>
    <dbReference type="NCBI Taxonomy" id="442899"/>
    <lineage>
        <taxon>Bacteria</taxon>
        <taxon>Bacillati</taxon>
        <taxon>Bacillota</taxon>
        <taxon>Bacilli</taxon>
        <taxon>Bacillales</taxon>
        <taxon>Bacillaceae</taxon>
        <taxon>Halolactibacillus</taxon>
    </lineage>
</organism>
<dbReference type="Gene3D" id="3.20.20.80">
    <property type="entry name" value="Glycosidases"/>
    <property type="match status" value="1"/>
</dbReference>
<dbReference type="InterPro" id="IPR035080">
    <property type="entry name" value="Lact_bio_phlase-like_N"/>
</dbReference>
<dbReference type="Gene3D" id="3.40.50.880">
    <property type="match status" value="1"/>
</dbReference>
<evidence type="ECO:0000259" key="1">
    <source>
        <dbReference type="Pfam" id="PF09508"/>
    </source>
</evidence>
<evidence type="ECO:0000259" key="3">
    <source>
        <dbReference type="Pfam" id="PF17386"/>
    </source>
</evidence>
<accession>A0A511WWX4</accession>